<evidence type="ECO:0000313" key="2">
    <source>
        <dbReference type="Proteomes" id="UP000316621"/>
    </source>
</evidence>
<reference evidence="1 2" key="1">
    <citation type="journal article" date="2018" name="Science">
        <title>The opium poppy genome and morphinan production.</title>
        <authorList>
            <person name="Guo L."/>
            <person name="Winzer T."/>
            <person name="Yang X."/>
            <person name="Li Y."/>
            <person name="Ning Z."/>
            <person name="He Z."/>
            <person name="Teodor R."/>
            <person name="Lu Y."/>
            <person name="Bowser T.A."/>
            <person name="Graham I.A."/>
            <person name="Ye K."/>
        </authorList>
    </citation>
    <scope>NUCLEOTIDE SEQUENCE [LARGE SCALE GENOMIC DNA]</scope>
    <source>
        <strain evidence="2">cv. HN1</strain>
        <tissue evidence="1">Leaves</tissue>
    </source>
</reference>
<dbReference type="Gramene" id="RZC52448">
    <property type="protein sequence ID" value="RZC52448"/>
    <property type="gene ID" value="C5167_020875"/>
</dbReference>
<gene>
    <name evidence="1" type="ORF">C5167_020875</name>
</gene>
<protein>
    <submittedName>
        <fullName evidence="1">Uncharacterized protein</fullName>
    </submittedName>
</protein>
<keyword evidence="2" id="KW-1185">Reference proteome</keyword>
<sequence>MEIGISFPNKKQGNMMECSTEGIKNIPLLLFVSYDQRQSSLLDIISVCSGERVVEVDAGG</sequence>
<accession>A0A4Y7IY73</accession>
<evidence type="ECO:0000313" key="1">
    <source>
        <dbReference type="EMBL" id="RZC52448.1"/>
    </source>
</evidence>
<name>A0A4Y7IY73_PAPSO</name>
<dbReference type="Proteomes" id="UP000316621">
    <property type="component" value="Chromosome 2"/>
</dbReference>
<feature type="non-terminal residue" evidence="1">
    <location>
        <position position="60"/>
    </location>
</feature>
<proteinExistence type="predicted"/>
<dbReference type="EMBL" id="CM010716">
    <property type="protein sequence ID" value="RZC52448.1"/>
    <property type="molecule type" value="Genomic_DNA"/>
</dbReference>
<dbReference type="AlphaFoldDB" id="A0A4Y7IY73"/>
<organism evidence="1 2">
    <name type="scientific">Papaver somniferum</name>
    <name type="common">Opium poppy</name>
    <dbReference type="NCBI Taxonomy" id="3469"/>
    <lineage>
        <taxon>Eukaryota</taxon>
        <taxon>Viridiplantae</taxon>
        <taxon>Streptophyta</taxon>
        <taxon>Embryophyta</taxon>
        <taxon>Tracheophyta</taxon>
        <taxon>Spermatophyta</taxon>
        <taxon>Magnoliopsida</taxon>
        <taxon>Ranunculales</taxon>
        <taxon>Papaveraceae</taxon>
        <taxon>Papaveroideae</taxon>
        <taxon>Papaver</taxon>
    </lineage>
</organism>